<sequence length="138" mass="14303">MVEAGVREQFTVMVALAGADRRSLDTAAAIGGELAGQGLRPLLVRAGDADTLAGVAGVVLVGAWGRPWARAAASRFLHRHATVLRVRPLWMVDAAPAGDGRPHPVPAPDLELPVRSHTVGRPGGRQRTAGLTAAAVSR</sequence>
<reference evidence="2 3" key="1">
    <citation type="submission" date="2020-07" db="EMBL/GenBank/DDBJ databases">
        <title>Sequencing the genomes of 1000 actinobacteria strains.</title>
        <authorList>
            <person name="Klenk H.-P."/>
        </authorList>
    </citation>
    <scope>NUCLEOTIDE SEQUENCE [LARGE SCALE GENOMIC DNA]</scope>
    <source>
        <strain evidence="2 3">DSM 44749</strain>
    </source>
</reference>
<dbReference type="GeneID" id="98050887"/>
<dbReference type="EMBL" id="JACCCZ010000001">
    <property type="protein sequence ID" value="NYG00792.1"/>
    <property type="molecule type" value="Genomic_DNA"/>
</dbReference>
<keyword evidence="3" id="KW-1185">Reference proteome</keyword>
<evidence type="ECO:0000313" key="2">
    <source>
        <dbReference type="EMBL" id="NYG00792.1"/>
    </source>
</evidence>
<dbReference type="AlphaFoldDB" id="A0A852W5L5"/>
<dbReference type="RefSeq" id="WP_179760410.1">
    <property type="nucleotide sequence ID" value="NZ_BAAAJZ010000008.1"/>
</dbReference>
<proteinExistence type="predicted"/>
<evidence type="ECO:0000256" key="1">
    <source>
        <dbReference type="SAM" id="MobiDB-lite"/>
    </source>
</evidence>
<gene>
    <name evidence="2" type="ORF">HDA37_001077</name>
</gene>
<name>A0A852W5L5_PSEA5</name>
<accession>A0A852W5L5</accession>
<comment type="caution">
    <text evidence="2">The sequence shown here is derived from an EMBL/GenBank/DDBJ whole genome shotgun (WGS) entry which is preliminary data.</text>
</comment>
<feature type="region of interest" description="Disordered" evidence="1">
    <location>
        <begin position="117"/>
        <end position="138"/>
    </location>
</feature>
<dbReference type="Proteomes" id="UP000549695">
    <property type="component" value="Unassembled WGS sequence"/>
</dbReference>
<organism evidence="2 3">
    <name type="scientific">Pseudonocardia alni</name>
    <name type="common">Amycolata alni</name>
    <dbReference type="NCBI Taxonomy" id="33907"/>
    <lineage>
        <taxon>Bacteria</taxon>
        <taxon>Bacillati</taxon>
        <taxon>Actinomycetota</taxon>
        <taxon>Actinomycetes</taxon>
        <taxon>Pseudonocardiales</taxon>
        <taxon>Pseudonocardiaceae</taxon>
        <taxon>Pseudonocardia</taxon>
    </lineage>
</organism>
<protein>
    <submittedName>
        <fullName evidence="2">Uncharacterized protein</fullName>
    </submittedName>
</protein>
<evidence type="ECO:0000313" key="3">
    <source>
        <dbReference type="Proteomes" id="UP000549695"/>
    </source>
</evidence>